<dbReference type="InterPro" id="IPR016130">
    <property type="entry name" value="Tyr_Pase_AS"/>
</dbReference>
<dbReference type="SUPFAM" id="SSF52799">
    <property type="entry name" value="(Phosphotyrosine protein) phosphatases II"/>
    <property type="match status" value="1"/>
</dbReference>
<protein>
    <recommendedName>
        <fullName evidence="1">Tyrosine specific protein phosphatases domain-containing protein</fullName>
    </recommendedName>
</protein>
<dbReference type="InterPro" id="IPR026893">
    <property type="entry name" value="Tyr/Ser_Pase_IphP-type"/>
</dbReference>
<sequence length="186" mass="19902">MSATFRPVNYRDVGEALGLWFDVSPIPAGRLLRGGRFDAMTTASDLGSPGTILNLRRGPDPGHLAGVTYVHVAADDEVENYDTRQRRVRTWLDKALSALATPDVDWPVYVHCTSGRDRTGVVIAAALLAVDVPRQVVAEEYMLSDGADPGAIEQAIDGILEWLPSTGPLVTRLRAALTSGGGHRAG</sequence>
<dbReference type="InterPro" id="IPR029021">
    <property type="entry name" value="Prot-tyrosine_phosphatase-like"/>
</dbReference>
<comment type="caution">
    <text evidence="2">The sequence shown here is derived from an EMBL/GenBank/DDBJ whole genome shotgun (WGS) entry which is preliminary data.</text>
</comment>
<dbReference type="EMBL" id="JELY01001775">
    <property type="protein sequence ID" value="KYF54624.1"/>
    <property type="molecule type" value="Genomic_DNA"/>
</dbReference>
<feature type="domain" description="Tyrosine specific protein phosphatases" evidence="1">
    <location>
        <begin position="89"/>
        <end position="128"/>
    </location>
</feature>
<evidence type="ECO:0000259" key="1">
    <source>
        <dbReference type="PROSITE" id="PS50056"/>
    </source>
</evidence>
<evidence type="ECO:0000313" key="3">
    <source>
        <dbReference type="Proteomes" id="UP000075420"/>
    </source>
</evidence>
<organism evidence="2 3">
    <name type="scientific">Sorangium cellulosum</name>
    <name type="common">Polyangium cellulosum</name>
    <dbReference type="NCBI Taxonomy" id="56"/>
    <lineage>
        <taxon>Bacteria</taxon>
        <taxon>Pseudomonadati</taxon>
        <taxon>Myxococcota</taxon>
        <taxon>Polyangia</taxon>
        <taxon>Polyangiales</taxon>
        <taxon>Polyangiaceae</taxon>
        <taxon>Sorangium</taxon>
    </lineage>
</organism>
<dbReference type="PROSITE" id="PS00383">
    <property type="entry name" value="TYR_PHOSPHATASE_1"/>
    <property type="match status" value="1"/>
</dbReference>
<dbReference type="Pfam" id="PF13350">
    <property type="entry name" value="Y_phosphatase3"/>
    <property type="match status" value="1"/>
</dbReference>
<dbReference type="Proteomes" id="UP000075420">
    <property type="component" value="Unassembled WGS sequence"/>
</dbReference>
<evidence type="ECO:0000313" key="2">
    <source>
        <dbReference type="EMBL" id="KYF54624.1"/>
    </source>
</evidence>
<dbReference type="PROSITE" id="PS50056">
    <property type="entry name" value="TYR_PHOSPHATASE_2"/>
    <property type="match status" value="1"/>
</dbReference>
<accession>A0A150PG42</accession>
<dbReference type="Gene3D" id="3.90.190.10">
    <property type="entry name" value="Protein tyrosine phosphatase superfamily"/>
    <property type="match status" value="1"/>
</dbReference>
<reference evidence="2 3" key="1">
    <citation type="submission" date="2014-02" db="EMBL/GenBank/DDBJ databases">
        <title>The small core and large imbalanced accessory genome model reveals a collaborative survival strategy of Sorangium cellulosum strains in nature.</title>
        <authorList>
            <person name="Han K."/>
            <person name="Peng R."/>
            <person name="Blom J."/>
            <person name="Li Y.-Z."/>
        </authorList>
    </citation>
    <scope>NUCLEOTIDE SEQUENCE [LARGE SCALE GENOMIC DNA]</scope>
    <source>
        <strain evidence="2 3">So0157-25</strain>
    </source>
</reference>
<dbReference type="AlphaFoldDB" id="A0A150PG42"/>
<proteinExistence type="predicted"/>
<name>A0A150PG42_SORCE</name>
<gene>
    <name evidence="2" type="ORF">BE08_24305</name>
</gene>
<dbReference type="InterPro" id="IPR000387">
    <property type="entry name" value="Tyr_Pase_dom"/>
</dbReference>
<dbReference type="GO" id="GO:0004721">
    <property type="term" value="F:phosphoprotein phosphatase activity"/>
    <property type="evidence" value="ECO:0007669"/>
    <property type="project" value="InterPro"/>
</dbReference>